<dbReference type="PANTHER" id="PTHR23083:SF464">
    <property type="entry name" value="TETRATRICOPEPTIDE REPEAT DOMAIN 7, ISOFORM A"/>
    <property type="match status" value="1"/>
</dbReference>
<feature type="region of interest" description="Disordered" evidence="4">
    <location>
        <begin position="979"/>
        <end position="1056"/>
    </location>
</feature>
<dbReference type="PANTHER" id="PTHR23083">
    <property type="entry name" value="TETRATRICOPEPTIDE REPEAT PROTEIN, TPR"/>
    <property type="match status" value="1"/>
</dbReference>
<dbReference type="InterPro" id="IPR051722">
    <property type="entry name" value="Endocytosis_PI4K-reg_protein"/>
</dbReference>
<dbReference type="SMART" id="SM00028">
    <property type="entry name" value="TPR"/>
    <property type="match status" value="4"/>
</dbReference>
<dbReference type="Proteomes" id="UP000305067">
    <property type="component" value="Unassembled WGS sequence"/>
</dbReference>
<organism evidence="5 6">
    <name type="scientific">Pterulicium gracile</name>
    <dbReference type="NCBI Taxonomy" id="1884261"/>
    <lineage>
        <taxon>Eukaryota</taxon>
        <taxon>Fungi</taxon>
        <taxon>Dikarya</taxon>
        <taxon>Basidiomycota</taxon>
        <taxon>Agaricomycotina</taxon>
        <taxon>Agaricomycetes</taxon>
        <taxon>Agaricomycetidae</taxon>
        <taxon>Agaricales</taxon>
        <taxon>Pleurotineae</taxon>
        <taxon>Pterulaceae</taxon>
        <taxon>Pterulicium</taxon>
    </lineage>
</organism>
<dbReference type="InterPro" id="IPR011990">
    <property type="entry name" value="TPR-like_helical_dom_sf"/>
</dbReference>
<feature type="compositionally biased region" description="Basic and acidic residues" evidence="4">
    <location>
        <begin position="935"/>
        <end position="949"/>
    </location>
</feature>
<feature type="compositionally biased region" description="Low complexity" evidence="4">
    <location>
        <begin position="790"/>
        <end position="808"/>
    </location>
</feature>
<feature type="compositionally biased region" description="Low complexity" evidence="4">
    <location>
        <begin position="913"/>
        <end position="924"/>
    </location>
</feature>
<dbReference type="OrthoDB" id="29013at2759"/>
<proteinExistence type="inferred from homology"/>
<evidence type="ECO:0000256" key="3">
    <source>
        <dbReference type="PROSITE-ProRule" id="PRU00339"/>
    </source>
</evidence>
<feature type="region of interest" description="Disordered" evidence="4">
    <location>
        <begin position="719"/>
        <end position="827"/>
    </location>
</feature>
<feature type="region of interest" description="Disordered" evidence="4">
    <location>
        <begin position="869"/>
        <end position="959"/>
    </location>
</feature>
<feature type="compositionally biased region" description="Polar residues" evidence="4">
    <location>
        <begin position="896"/>
        <end position="908"/>
    </location>
</feature>
<feature type="region of interest" description="Disordered" evidence="4">
    <location>
        <begin position="162"/>
        <end position="185"/>
    </location>
</feature>
<feature type="repeat" description="TPR" evidence="3">
    <location>
        <begin position="1165"/>
        <end position="1198"/>
    </location>
</feature>
<comment type="similarity">
    <text evidence="2">Belongs to the YPP1 family.</text>
</comment>
<evidence type="ECO:0000256" key="1">
    <source>
        <dbReference type="ARBA" id="ARBA00002550"/>
    </source>
</evidence>
<feature type="compositionally biased region" description="Low complexity" evidence="4">
    <location>
        <begin position="628"/>
        <end position="643"/>
    </location>
</feature>
<accession>A0A5C3Q8I8</accession>
<feature type="region of interest" description="Disordered" evidence="4">
    <location>
        <begin position="1084"/>
        <end position="1126"/>
    </location>
</feature>
<dbReference type="PROSITE" id="PS50005">
    <property type="entry name" value="TPR"/>
    <property type="match status" value="1"/>
</dbReference>
<feature type="region of interest" description="Disordered" evidence="4">
    <location>
        <begin position="622"/>
        <end position="643"/>
    </location>
</feature>
<keyword evidence="3" id="KW-0802">TPR repeat</keyword>
<dbReference type="InterPro" id="IPR019734">
    <property type="entry name" value="TPR_rpt"/>
</dbReference>
<protein>
    <recommendedName>
        <fullName evidence="7">TPR-like protein</fullName>
    </recommendedName>
</protein>
<evidence type="ECO:0008006" key="7">
    <source>
        <dbReference type="Google" id="ProtNLM"/>
    </source>
</evidence>
<name>A0A5C3Q8I8_9AGAR</name>
<dbReference type="STRING" id="1884261.A0A5C3Q8I8"/>
<sequence length="1311" mass="142659">MAHPKDQHYWAQLRSTLTTGQWSSLSPAKTPHASPLSWSELLRKFNKHCRGFSDISQVVTHTRTLALLLRANSKDDDQDDVSAEEEWPLSLGSTCKLAEERKEEARVAYDALIKLNCNHHDTRNMALAYYAYALGDPSGCIAHLEKIPNLLSVQSHIPSAASVPQADTLHPPPSTSGTTTDGSSASWTGSFLSDGTAAQIVSADVKDGTAWALTETLRSICLQGMAYENIHPTSPDRAIQAYNVALPLITNLLNDFIPQTTRTSPASSVPSSTSFLAFTQHRELWRWVEAIIWRSACLLSRVSPVHDEDDLGMLWSWVKQYTLCTTIWPPDFRTQHRSTISVLYLRALVLRAQGRGPSSPTFNDAQQRHPYRDGHLEESQEWMLSARSLVNSYRAILSVSTKFPVAGQTNVKVEDFVDLCVAVWEAGGSAPDQAAWVTDILWWATRLTFNSPRILRHMSRLFYASGDITLAKRTLQVYVQVVSKGLLANHSGANKETDSDVNWILTTTNGARMLARIASGHASGQGWFDSANGSSARPTITKEGEHIDDAREAVLLVEKARARLVIAEKTIGADSTMMKELTKRVDLAEGVVLAVLGLAEQEPLTREQTFSKAHDMLVKATASDNNDEQTSSTSEGSQSLQQRQISLSLSSSAHFHLSLSFARPGPTQDMAQAIIHAGRALVGDQQNIRYWHLLGLLLAATESWEEAREALEQGAKIGEDDQYLVGGQRDSSGLPTPEDTAPPSTLTVGVNGANGSGTTRTIPEGLPRSHAQTDGHQPMTILPPLHHSPSRALTTSSATTAASRRSSLVPSHTLLGPLPDHPPPTKQENLEHALQLRMTQMALSEYTDGAEAAEALGVQVFLWAGRKRGTNTTSAPGSVRHDQPRSSIGSRPFTDISAQGNDVPSASRSMEHLPAADAPSLALPQSEPPHQALRPGHEDANENVPEKISHISPPNIKITPTTPVQEVFQQPLGLASLHEEKQRDRASLNGASAAVSEKDGADPSHSPVNSQSHDLSRSKKVQQLLKSQVHKGHETIRKIGSGVARTGGSLRRSNSTPDFHALLKTTHYQASSIHSRRRIGALIRRSGHGGSDSPPPPSPRGLQPSALPNTNGSGVNGGGKGRSPRENRAVSDLWLMCAATFRRSGKIEQAKGAIQEAEVIDEDNPAVWVQLGIYYSALGRHLQAAETFQKALFLAPDDVSASVHLCRLYLTEPSASRNHSAHRNHHCQQGRKGSTEAAGQVDKELVDLASGLLSHLTKGPGWDVPEAWYYLAKAYGMQGRKEKQKVCLKRALELSQYRGVREVAAAVGWCL</sequence>
<dbReference type="SUPFAM" id="SSF48452">
    <property type="entry name" value="TPR-like"/>
    <property type="match status" value="2"/>
</dbReference>
<dbReference type="Pfam" id="PF13181">
    <property type="entry name" value="TPR_8"/>
    <property type="match status" value="2"/>
</dbReference>
<evidence type="ECO:0000256" key="4">
    <source>
        <dbReference type="SAM" id="MobiDB-lite"/>
    </source>
</evidence>
<evidence type="ECO:0000313" key="6">
    <source>
        <dbReference type="Proteomes" id="UP000305067"/>
    </source>
</evidence>
<feature type="compositionally biased region" description="Low complexity" evidence="4">
    <location>
        <begin position="175"/>
        <end position="185"/>
    </location>
</feature>
<dbReference type="Gene3D" id="1.25.40.10">
    <property type="entry name" value="Tetratricopeptide repeat domain"/>
    <property type="match status" value="2"/>
</dbReference>
<comment type="function">
    <text evidence="1">Involved in endocytosis.</text>
</comment>
<gene>
    <name evidence="5" type="ORF">BDV98DRAFT_606935</name>
</gene>
<evidence type="ECO:0000256" key="2">
    <source>
        <dbReference type="ARBA" id="ARBA00038251"/>
    </source>
</evidence>
<dbReference type="EMBL" id="ML178840">
    <property type="protein sequence ID" value="TFK98375.1"/>
    <property type="molecule type" value="Genomic_DNA"/>
</dbReference>
<evidence type="ECO:0000313" key="5">
    <source>
        <dbReference type="EMBL" id="TFK98375.1"/>
    </source>
</evidence>
<reference evidence="5 6" key="1">
    <citation type="journal article" date="2019" name="Nat. Ecol. Evol.">
        <title>Megaphylogeny resolves global patterns of mushroom evolution.</title>
        <authorList>
            <person name="Varga T."/>
            <person name="Krizsan K."/>
            <person name="Foldi C."/>
            <person name="Dima B."/>
            <person name="Sanchez-Garcia M."/>
            <person name="Sanchez-Ramirez S."/>
            <person name="Szollosi G.J."/>
            <person name="Szarkandi J.G."/>
            <person name="Papp V."/>
            <person name="Albert L."/>
            <person name="Andreopoulos W."/>
            <person name="Angelini C."/>
            <person name="Antonin V."/>
            <person name="Barry K.W."/>
            <person name="Bougher N.L."/>
            <person name="Buchanan P."/>
            <person name="Buyck B."/>
            <person name="Bense V."/>
            <person name="Catcheside P."/>
            <person name="Chovatia M."/>
            <person name="Cooper J."/>
            <person name="Damon W."/>
            <person name="Desjardin D."/>
            <person name="Finy P."/>
            <person name="Geml J."/>
            <person name="Haridas S."/>
            <person name="Hughes K."/>
            <person name="Justo A."/>
            <person name="Karasinski D."/>
            <person name="Kautmanova I."/>
            <person name="Kiss B."/>
            <person name="Kocsube S."/>
            <person name="Kotiranta H."/>
            <person name="LaButti K.M."/>
            <person name="Lechner B.E."/>
            <person name="Liimatainen K."/>
            <person name="Lipzen A."/>
            <person name="Lukacs Z."/>
            <person name="Mihaltcheva S."/>
            <person name="Morgado L.N."/>
            <person name="Niskanen T."/>
            <person name="Noordeloos M.E."/>
            <person name="Ohm R.A."/>
            <person name="Ortiz-Santana B."/>
            <person name="Ovrebo C."/>
            <person name="Racz N."/>
            <person name="Riley R."/>
            <person name="Savchenko A."/>
            <person name="Shiryaev A."/>
            <person name="Soop K."/>
            <person name="Spirin V."/>
            <person name="Szebenyi C."/>
            <person name="Tomsovsky M."/>
            <person name="Tulloss R.E."/>
            <person name="Uehling J."/>
            <person name="Grigoriev I.V."/>
            <person name="Vagvolgyi C."/>
            <person name="Papp T."/>
            <person name="Martin F.M."/>
            <person name="Miettinen O."/>
            <person name="Hibbett D.S."/>
            <person name="Nagy L.G."/>
        </authorList>
    </citation>
    <scope>NUCLEOTIDE SEQUENCE [LARGE SCALE GENOMIC DNA]</scope>
    <source>
        <strain evidence="5 6">CBS 309.79</strain>
    </source>
</reference>
<keyword evidence="6" id="KW-1185">Reference proteome</keyword>